<dbReference type="Proteomes" id="UP000324832">
    <property type="component" value="Unassembled WGS sequence"/>
</dbReference>
<accession>A0A5E4PTR2</accession>
<evidence type="ECO:0000313" key="2">
    <source>
        <dbReference type="EMBL" id="VVC88395.1"/>
    </source>
</evidence>
<organism evidence="2 3">
    <name type="scientific">Leptidea sinapis</name>
    <dbReference type="NCBI Taxonomy" id="189913"/>
    <lineage>
        <taxon>Eukaryota</taxon>
        <taxon>Metazoa</taxon>
        <taxon>Ecdysozoa</taxon>
        <taxon>Arthropoda</taxon>
        <taxon>Hexapoda</taxon>
        <taxon>Insecta</taxon>
        <taxon>Pterygota</taxon>
        <taxon>Neoptera</taxon>
        <taxon>Endopterygota</taxon>
        <taxon>Lepidoptera</taxon>
        <taxon>Glossata</taxon>
        <taxon>Ditrysia</taxon>
        <taxon>Papilionoidea</taxon>
        <taxon>Pieridae</taxon>
        <taxon>Dismorphiinae</taxon>
        <taxon>Leptidea</taxon>
    </lineage>
</organism>
<dbReference type="AlphaFoldDB" id="A0A5E4PTR2"/>
<keyword evidence="3" id="KW-1185">Reference proteome</keyword>
<gene>
    <name evidence="2" type="ORF">LSINAPIS_LOCUS1776</name>
</gene>
<reference evidence="2 3" key="1">
    <citation type="submission" date="2017-07" db="EMBL/GenBank/DDBJ databases">
        <authorList>
            <person name="Talla V."/>
            <person name="Backstrom N."/>
        </authorList>
    </citation>
    <scope>NUCLEOTIDE SEQUENCE [LARGE SCALE GENOMIC DNA]</scope>
</reference>
<protein>
    <submittedName>
        <fullName evidence="2">Uncharacterized protein</fullName>
    </submittedName>
</protein>
<feature type="region of interest" description="Disordered" evidence="1">
    <location>
        <begin position="47"/>
        <end position="69"/>
    </location>
</feature>
<evidence type="ECO:0000313" key="3">
    <source>
        <dbReference type="Proteomes" id="UP000324832"/>
    </source>
</evidence>
<proteinExistence type="predicted"/>
<dbReference type="EMBL" id="FZQP02000315">
    <property type="protein sequence ID" value="VVC88395.1"/>
    <property type="molecule type" value="Genomic_DNA"/>
</dbReference>
<sequence length="86" mass="10319">MKINRLDNYWTKPLPKTKWVFTATLVFLIIRFHQNRARKIITTTQPNATPVNIRRRGRPNDSPRPRCLQSTHYLNKNKTVFWTDLL</sequence>
<evidence type="ECO:0000256" key="1">
    <source>
        <dbReference type="SAM" id="MobiDB-lite"/>
    </source>
</evidence>
<name>A0A5E4PTR2_9NEOP</name>